<dbReference type="SUPFAM" id="SSF53756">
    <property type="entry name" value="UDP-Glycosyltransferase/glycogen phosphorylase"/>
    <property type="match status" value="1"/>
</dbReference>
<keyword evidence="2 3" id="KW-0808">Transferase</keyword>
<dbReference type="RefSeq" id="WP_097062935.1">
    <property type="nucleotide sequence ID" value="NZ_OBMI01000001.1"/>
</dbReference>
<dbReference type="Proteomes" id="UP000219494">
    <property type="component" value="Unassembled WGS sequence"/>
</dbReference>
<organism evidence="3 4">
    <name type="scientific">Sphingomonas guangdongensis</name>
    <dbReference type="NCBI Taxonomy" id="1141890"/>
    <lineage>
        <taxon>Bacteria</taxon>
        <taxon>Pseudomonadati</taxon>
        <taxon>Pseudomonadota</taxon>
        <taxon>Alphaproteobacteria</taxon>
        <taxon>Sphingomonadales</taxon>
        <taxon>Sphingomonadaceae</taxon>
        <taxon>Sphingomonas</taxon>
    </lineage>
</organism>
<dbReference type="EMBL" id="OBMI01000001">
    <property type="protein sequence ID" value="SOB80566.1"/>
    <property type="molecule type" value="Genomic_DNA"/>
</dbReference>
<protein>
    <submittedName>
        <fullName evidence="3">ADP-heptose:LPS heptosyltransferase</fullName>
    </submittedName>
</protein>
<evidence type="ECO:0000256" key="2">
    <source>
        <dbReference type="ARBA" id="ARBA00022679"/>
    </source>
</evidence>
<dbReference type="PANTHER" id="PTHR30160:SF1">
    <property type="entry name" value="LIPOPOLYSACCHARIDE 1,2-N-ACETYLGLUCOSAMINETRANSFERASE-RELATED"/>
    <property type="match status" value="1"/>
</dbReference>
<proteinExistence type="predicted"/>
<evidence type="ECO:0000313" key="4">
    <source>
        <dbReference type="Proteomes" id="UP000219494"/>
    </source>
</evidence>
<dbReference type="Gene3D" id="3.40.50.2000">
    <property type="entry name" value="Glycogen Phosphorylase B"/>
    <property type="match status" value="2"/>
</dbReference>
<dbReference type="CDD" id="cd03789">
    <property type="entry name" value="GT9_LPS_heptosyltransferase"/>
    <property type="match status" value="1"/>
</dbReference>
<dbReference type="InterPro" id="IPR051199">
    <property type="entry name" value="LPS_LOS_Heptosyltrfase"/>
</dbReference>
<accession>A0A285QFE1</accession>
<dbReference type="PANTHER" id="PTHR30160">
    <property type="entry name" value="TETRAACYLDISACCHARIDE 4'-KINASE-RELATED"/>
    <property type="match status" value="1"/>
</dbReference>
<dbReference type="GO" id="GO:0008713">
    <property type="term" value="F:ADP-heptose-lipopolysaccharide heptosyltransferase activity"/>
    <property type="evidence" value="ECO:0007669"/>
    <property type="project" value="TreeGrafter"/>
</dbReference>
<gene>
    <name evidence="3" type="ORF">SAMN06297144_1125</name>
</gene>
<keyword evidence="1" id="KW-0328">Glycosyltransferase</keyword>
<evidence type="ECO:0000256" key="1">
    <source>
        <dbReference type="ARBA" id="ARBA00022676"/>
    </source>
</evidence>
<dbReference type="Pfam" id="PF01075">
    <property type="entry name" value="Glyco_transf_9"/>
    <property type="match status" value="1"/>
</dbReference>
<dbReference type="InterPro" id="IPR002201">
    <property type="entry name" value="Glyco_trans_9"/>
</dbReference>
<name>A0A285QFE1_9SPHN</name>
<keyword evidence="4" id="KW-1185">Reference proteome</keyword>
<dbReference type="GO" id="GO:0005829">
    <property type="term" value="C:cytosol"/>
    <property type="evidence" value="ECO:0007669"/>
    <property type="project" value="TreeGrafter"/>
</dbReference>
<dbReference type="OrthoDB" id="9807356at2"/>
<evidence type="ECO:0000313" key="3">
    <source>
        <dbReference type="EMBL" id="SOB80566.1"/>
    </source>
</evidence>
<dbReference type="GO" id="GO:0009244">
    <property type="term" value="P:lipopolysaccharide core region biosynthetic process"/>
    <property type="evidence" value="ECO:0007669"/>
    <property type="project" value="TreeGrafter"/>
</dbReference>
<dbReference type="AlphaFoldDB" id="A0A285QFE1"/>
<sequence>MILPLSHRAPTGPYAEPRPSMRGRYLIRNRPKAAAIGMMDALLAVLPRASAAVPADPERILVANWAHLGDVTTSLGALRALRARWPQARIGMIVGSWGRAAVEGTGLVDDIHVIDHWMANRSAGTSRDKRGRYAETRSVALRAIRAARYEIGIDLYPFFPPAHPLFRTAGIPVRVGYTSGGFGPLLSHPVPWRDEERPMADQYRDLLDRLTPDRPFDASLFQPHRERETLAPLPEHVREARPYLVIHPGAGSPTRHWGVERWRSVMARLRREAPMYRIVLTGAGADDQALTGALAGDAPGTIDLAGRATWEEFTSVLADAALVICPDTATGHVAALFDVPTVVIFTGTNSPAKWAPYGQQVSVLVRPVRCAPCNRAGCEAMACFLGVEPDEVVDAALARLALAGAPL</sequence>
<reference evidence="3 4" key="1">
    <citation type="submission" date="2017-07" db="EMBL/GenBank/DDBJ databases">
        <authorList>
            <person name="Sun Z.S."/>
            <person name="Albrecht U."/>
            <person name="Echele G."/>
            <person name="Lee C.C."/>
        </authorList>
    </citation>
    <scope>NUCLEOTIDE SEQUENCE [LARGE SCALE GENOMIC DNA]</scope>
    <source>
        <strain evidence="3 4">CGMCC 1.12672</strain>
    </source>
</reference>